<evidence type="ECO:0000256" key="11">
    <source>
        <dbReference type="ARBA" id="ARBA00023052"/>
    </source>
</evidence>
<organism evidence="14 15">
    <name type="scientific">Streptodolium elevatio</name>
    <dbReference type="NCBI Taxonomy" id="3157996"/>
    <lineage>
        <taxon>Bacteria</taxon>
        <taxon>Bacillati</taxon>
        <taxon>Actinomycetota</taxon>
        <taxon>Actinomycetes</taxon>
        <taxon>Kitasatosporales</taxon>
        <taxon>Streptomycetaceae</taxon>
        <taxon>Streptodolium</taxon>
    </lineage>
</organism>
<dbReference type="InterPro" id="IPR029061">
    <property type="entry name" value="THDP-binding"/>
</dbReference>
<evidence type="ECO:0000259" key="13">
    <source>
        <dbReference type="SMART" id="SM00861"/>
    </source>
</evidence>
<evidence type="ECO:0000256" key="6">
    <source>
        <dbReference type="ARBA" id="ARBA00011738"/>
    </source>
</evidence>
<evidence type="ECO:0000256" key="5">
    <source>
        <dbReference type="ARBA" id="ARBA00007131"/>
    </source>
</evidence>
<comment type="cofactor">
    <cofactor evidence="2">
        <name>Mn(2+)</name>
        <dbReference type="ChEBI" id="CHEBI:29035"/>
    </cofactor>
</comment>
<dbReference type="RefSeq" id="WP_358364209.1">
    <property type="nucleotide sequence ID" value="NZ_JBEZFP010000202.1"/>
</dbReference>
<dbReference type="Pfam" id="PF02780">
    <property type="entry name" value="Transketolase_C"/>
    <property type="match status" value="1"/>
</dbReference>
<dbReference type="InterPro" id="IPR005474">
    <property type="entry name" value="Transketolase_N"/>
</dbReference>
<evidence type="ECO:0000256" key="12">
    <source>
        <dbReference type="SAM" id="MobiDB-lite"/>
    </source>
</evidence>
<dbReference type="PANTHER" id="PTHR43195">
    <property type="entry name" value="TRANSKETOLASE"/>
    <property type="match status" value="1"/>
</dbReference>
<keyword evidence="15" id="KW-1185">Reference proteome</keyword>
<dbReference type="Gene3D" id="3.40.50.920">
    <property type="match status" value="1"/>
</dbReference>
<feature type="region of interest" description="Disordered" evidence="12">
    <location>
        <begin position="328"/>
        <end position="351"/>
    </location>
</feature>
<dbReference type="Pfam" id="PF00456">
    <property type="entry name" value="Transketolase_N"/>
    <property type="match status" value="2"/>
</dbReference>
<dbReference type="SUPFAM" id="SSF52518">
    <property type="entry name" value="Thiamin diphosphate-binding fold (THDP-binding)"/>
    <property type="match status" value="2"/>
</dbReference>
<evidence type="ECO:0000256" key="1">
    <source>
        <dbReference type="ARBA" id="ARBA00001913"/>
    </source>
</evidence>
<feature type="compositionally biased region" description="Gly residues" evidence="12">
    <location>
        <begin position="146"/>
        <end position="155"/>
    </location>
</feature>
<dbReference type="Pfam" id="PF02779">
    <property type="entry name" value="Transket_pyr"/>
    <property type="match status" value="1"/>
</dbReference>
<evidence type="ECO:0000256" key="9">
    <source>
        <dbReference type="ARBA" id="ARBA00022837"/>
    </source>
</evidence>
<dbReference type="EMBL" id="JBEZFP010000202">
    <property type="protein sequence ID" value="MEU8139803.1"/>
    <property type="molecule type" value="Genomic_DNA"/>
</dbReference>
<dbReference type="InterPro" id="IPR020826">
    <property type="entry name" value="Transketolase_BS"/>
</dbReference>
<evidence type="ECO:0000256" key="7">
    <source>
        <dbReference type="ARBA" id="ARBA00022679"/>
    </source>
</evidence>
<dbReference type="CDD" id="cd07033">
    <property type="entry name" value="TPP_PYR_DXS_TK_like"/>
    <property type="match status" value="1"/>
</dbReference>
<dbReference type="InterPro" id="IPR005475">
    <property type="entry name" value="Transketolase-like_Pyr-bd"/>
</dbReference>
<dbReference type="SUPFAM" id="SSF52922">
    <property type="entry name" value="TK C-terminal domain-like"/>
    <property type="match status" value="1"/>
</dbReference>
<keyword evidence="8" id="KW-0479">Metal-binding</keyword>
<sequence length="683" mass="71786">MPDRTFDARDTQMDELARELRIDAVRSSTAAGSGHPTSSLSAADLMAVLLGRHLRFDFDDPAHPGNDRLIFSKGHATPLLYAMYRAVGAIDDDELQSFRRRGSRLEGHPTPRRLPWVDFATGSLGQGLPLGAGLAWAMARLERPSGSGGPGGSAGSDGSDGSHRSGASSSSASSSSSSSEGVPRVWVLSGDGELAEGSVWEAAEFAGFHRLDNLVLVVDANRLGQRGPTRHGWDLDAYTNRFNAFGWHTRAIDGHDTTAIDDAFVNAEDTLGRPTAIIARTLKGRGVPEVENREGAHGKPVPQPDLAIAALGGEPRERVTVRTRPPVRMHAVPRPGDRDADRDKDAGLPTFEIGESVPTRKAFGAALAALGSARGDVIAIDGEVGDSTGLQPFAERHPERFLECYIAEQQLVSSAVAAQSRGWVPYAATFAAFLTRAHDFLRMAAIGRADLCMVGSHAGTSIGQDGPSQMGLEDLAMFRTLHGSTVLYPCDANQTARLVAEMADGTGIRYLRTTRGETPVVYGPDEDFVIGGSKLLRSGDADRATLVAAGITVHEALKAADRLAEQGVPVRVIDAYSVKPIDAAALREAAAATGCLVTVEDHRPEGGLGDAVAEVFARTEAAEDGAGGVGEGTPPRLVRLAVRHMPGSAAPDEQLADAGIDAAAIEAAVRDVVGGGERAKRGG</sequence>
<dbReference type="NCBIfam" id="NF004559">
    <property type="entry name" value="PRK05899.2-5"/>
    <property type="match status" value="1"/>
</dbReference>
<evidence type="ECO:0000256" key="3">
    <source>
        <dbReference type="ARBA" id="ARBA00001946"/>
    </source>
</evidence>
<comment type="similarity">
    <text evidence="5">Belongs to the transketolase family.</text>
</comment>
<accession>A0ABV3DVM5</accession>
<dbReference type="PANTHER" id="PTHR43195:SF1">
    <property type="entry name" value="FI06132P-RELATED"/>
    <property type="match status" value="1"/>
</dbReference>
<dbReference type="Proteomes" id="UP001551482">
    <property type="component" value="Unassembled WGS sequence"/>
</dbReference>
<evidence type="ECO:0000256" key="4">
    <source>
        <dbReference type="ARBA" id="ARBA00001964"/>
    </source>
</evidence>
<dbReference type="InterPro" id="IPR033248">
    <property type="entry name" value="Transketolase_C"/>
</dbReference>
<gene>
    <name evidence="14" type="ORF">AB0C36_40700</name>
</gene>
<comment type="cofactor">
    <cofactor evidence="3">
        <name>Mg(2+)</name>
        <dbReference type="ChEBI" id="CHEBI:18420"/>
    </cofactor>
</comment>
<feature type="region of interest" description="Disordered" evidence="12">
    <location>
        <begin position="142"/>
        <end position="182"/>
    </location>
</feature>
<evidence type="ECO:0000313" key="14">
    <source>
        <dbReference type="EMBL" id="MEU8139803.1"/>
    </source>
</evidence>
<dbReference type="Gene3D" id="3.40.50.970">
    <property type="match status" value="2"/>
</dbReference>
<comment type="cofactor">
    <cofactor evidence="1">
        <name>Ca(2+)</name>
        <dbReference type="ChEBI" id="CHEBI:29108"/>
    </cofactor>
</comment>
<keyword evidence="11" id="KW-0786">Thiamine pyrophosphate</keyword>
<dbReference type="SMART" id="SM00861">
    <property type="entry name" value="Transket_pyr"/>
    <property type="match status" value="1"/>
</dbReference>
<feature type="domain" description="Transketolase-like pyrimidine-binding" evidence="13">
    <location>
        <begin position="357"/>
        <end position="520"/>
    </location>
</feature>
<dbReference type="GO" id="GO:0004802">
    <property type="term" value="F:transketolase activity"/>
    <property type="evidence" value="ECO:0007669"/>
    <property type="project" value="UniProtKB-EC"/>
</dbReference>
<comment type="cofactor">
    <cofactor evidence="4">
        <name>thiamine diphosphate</name>
        <dbReference type="ChEBI" id="CHEBI:58937"/>
    </cofactor>
</comment>
<proteinExistence type="inferred from homology"/>
<protein>
    <submittedName>
        <fullName evidence="14">Transketolase</fullName>
        <ecNumber evidence="14">2.2.1.1</ecNumber>
    </submittedName>
</protein>
<dbReference type="PROSITE" id="PS00802">
    <property type="entry name" value="TRANSKETOLASE_2"/>
    <property type="match status" value="1"/>
</dbReference>
<evidence type="ECO:0000313" key="15">
    <source>
        <dbReference type="Proteomes" id="UP001551482"/>
    </source>
</evidence>
<feature type="compositionally biased region" description="Basic and acidic residues" evidence="12">
    <location>
        <begin position="335"/>
        <end position="346"/>
    </location>
</feature>
<dbReference type="InterPro" id="IPR051424">
    <property type="entry name" value="Transketolase-like"/>
</dbReference>
<evidence type="ECO:0000256" key="10">
    <source>
        <dbReference type="ARBA" id="ARBA00022842"/>
    </source>
</evidence>
<name>A0ABV3DVM5_9ACTN</name>
<evidence type="ECO:0000256" key="2">
    <source>
        <dbReference type="ARBA" id="ARBA00001936"/>
    </source>
</evidence>
<keyword evidence="10" id="KW-0460">Magnesium</keyword>
<evidence type="ECO:0000256" key="8">
    <source>
        <dbReference type="ARBA" id="ARBA00022723"/>
    </source>
</evidence>
<feature type="compositionally biased region" description="Low complexity" evidence="12">
    <location>
        <begin position="156"/>
        <end position="179"/>
    </location>
</feature>
<keyword evidence="7 14" id="KW-0808">Transferase</keyword>
<reference evidence="14 15" key="1">
    <citation type="submission" date="2024-06" db="EMBL/GenBank/DDBJ databases">
        <title>The Natural Products Discovery Center: Release of the First 8490 Sequenced Strains for Exploring Actinobacteria Biosynthetic Diversity.</title>
        <authorList>
            <person name="Kalkreuter E."/>
            <person name="Kautsar S.A."/>
            <person name="Yang D."/>
            <person name="Bader C.D."/>
            <person name="Teijaro C.N."/>
            <person name="Fluegel L."/>
            <person name="Davis C.M."/>
            <person name="Simpson J.R."/>
            <person name="Lauterbach L."/>
            <person name="Steele A.D."/>
            <person name="Gui C."/>
            <person name="Meng S."/>
            <person name="Li G."/>
            <person name="Viehrig K."/>
            <person name="Ye F."/>
            <person name="Su P."/>
            <person name="Kiefer A.F."/>
            <person name="Nichols A."/>
            <person name="Cepeda A.J."/>
            <person name="Yan W."/>
            <person name="Fan B."/>
            <person name="Jiang Y."/>
            <person name="Adhikari A."/>
            <person name="Zheng C.-J."/>
            <person name="Schuster L."/>
            <person name="Cowan T.M."/>
            <person name="Smanski M.J."/>
            <person name="Chevrette M.G."/>
            <person name="De Carvalho L.P.S."/>
            <person name="Shen B."/>
        </authorList>
    </citation>
    <scope>NUCLEOTIDE SEQUENCE [LARGE SCALE GENOMIC DNA]</scope>
    <source>
        <strain evidence="14 15">NPDC048946</strain>
    </source>
</reference>
<comment type="caution">
    <text evidence="14">The sequence shown here is derived from an EMBL/GenBank/DDBJ whole genome shotgun (WGS) entry which is preliminary data.</text>
</comment>
<dbReference type="InterPro" id="IPR009014">
    <property type="entry name" value="Transketo_C/PFOR_II"/>
</dbReference>
<keyword evidence="9" id="KW-0106">Calcium</keyword>
<comment type="subunit">
    <text evidence="6">Homodimer.</text>
</comment>
<dbReference type="CDD" id="cd02012">
    <property type="entry name" value="TPP_TK"/>
    <property type="match status" value="1"/>
</dbReference>
<dbReference type="EC" id="2.2.1.1" evidence="14"/>